<evidence type="ECO:0000256" key="1">
    <source>
        <dbReference type="ARBA" id="ARBA00022723"/>
    </source>
</evidence>
<dbReference type="Gene3D" id="3.30.40.10">
    <property type="entry name" value="Zinc/RING finger domain, C3HC4 (zinc finger)"/>
    <property type="match status" value="1"/>
</dbReference>
<dbReference type="AlphaFoldDB" id="A0AAV1W9J2"/>
<keyword evidence="6" id="KW-0472">Membrane</keyword>
<evidence type="ECO:0000256" key="3">
    <source>
        <dbReference type="ARBA" id="ARBA00022833"/>
    </source>
</evidence>
<proteinExistence type="predicted"/>
<comment type="caution">
    <text evidence="8">The sequence shown here is derived from an EMBL/GenBank/DDBJ whole genome shotgun (WGS) entry which is preliminary data.</text>
</comment>
<evidence type="ECO:0000256" key="4">
    <source>
        <dbReference type="PROSITE-ProRule" id="PRU00175"/>
    </source>
</evidence>
<dbReference type="InterPro" id="IPR001841">
    <property type="entry name" value="Znf_RING"/>
</dbReference>
<keyword evidence="9" id="KW-1185">Reference proteome</keyword>
<keyword evidence="3" id="KW-0862">Zinc</keyword>
<evidence type="ECO:0000256" key="2">
    <source>
        <dbReference type="ARBA" id="ARBA00022771"/>
    </source>
</evidence>
<evidence type="ECO:0000259" key="7">
    <source>
        <dbReference type="PROSITE" id="PS50089"/>
    </source>
</evidence>
<dbReference type="InterPro" id="IPR052788">
    <property type="entry name" value="RING-type_E3_ligase_ATL"/>
</dbReference>
<dbReference type="CDD" id="cd16461">
    <property type="entry name" value="RING-H2_EL5-like"/>
    <property type="match status" value="1"/>
</dbReference>
<organism evidence="8 9">
    <name type="scientific">Lupinus luteus</name>
    <name type="common">European yellow lupine</name>
    <dbReference type="NCBI Taxonomy" id="3873"/>
    <lineage>
        <taxon>Eukaryota</taxon>
        <taxon>Viridiplantae</taxon>
        <taxon>Streptophyta</taxon>
        <taxon>Embryophyta</taxon>
        <taxon>Tracheophyta</taxon>
        <taxon>Spermatophyta</taxon>
        <taxon>Magnoliopsida</taxon>
        <taxon>eudicotyledons</taxon>
        <taxon>Gunneridae</taxon>
        <taxon>Pentapetalae</taxon>
        <taxon>rosids</taxon>
        <taxon>fabids</taxon>
        <taxon>Fabales</taxon>
        <taxon>Fabaceae</taxon>
        <taxon>Papilionoideae</taxon>
        <taxon>50 kb inversion clade</taxon>
        <taxon>genistoids sensu lato</taxon>
        <taxon>core genistoids</taxon>
        <taxon>Genisteae</taxon>
        <taxon>Lupinus</taxon>
    </lineage>
</organism>
<keyword evidence="6" id="KW-0812">Transmembrane</keyword>
<dbReference type="GO" id="GO:0008270">
    <property type="term" value="F:zinc ion binding"/>
    <property type="evidence" value="ECO:0007669"/>
    <property type="project" value="UniProtKB-KW"/>
</dbReference>
<evidence type="ECO:0000313" key="9">
    <source>
        <dbReference type="Proteomes" id="UP001497480"/>
    </source>
</evidence>
<name>A0AAV1W9J2_LUPLU</name>
<feature type="region of interest" description="Disordered" evidence="5">
    <location>
        <begin position="162"/>
        <end position="195"/>
    </location>
</feature>
<dbReference type="Proteomes" id="UP001497480">
    <property type="component" value="Unassembled WGS sequence"/>
</dbReference>
<dbReference type="PROSITE" id="PS50089">
    <property type="entry name" value="ZF_RING_2"/>
    <property type="match status" value="1"/>
</dbReference>
<keyword evidence="1" id="KW-0479">Metal-binding</keyword>
<dbReference type="InterPro" id="IPR013083">
    <property type="entry name" value="Znf_RING/FYVE/PHD"/>
</dbReference>
<dbReference type="PANTHER" id="PTHR45798">
    <property type="entry name" value="RING-H2 FINGER PROTEIN ATL61-RELATED-RELATED"/>
    <property type="match status" value="1"/>
</dbReference>
<keyword evidence="6" id="KW-1133">Transmembrane helix</keyword>
<sequence length="195" mass="20817">MTRPFRLLTDDRTSSYSSATASALDFDFIVILAAILCALICVLGLVAVARCACPRRLRLSSIALIPQPPPLPSAANKGVKKKVLRSLPKLTATDESAVKFSDCAICLSDFIGGDEIRVLPQCGHGFHVSCIDAWLKSHSSCPSCRQILEVSRCQKCGGFPASARSGSTSASVPETHSEGILKGRERGNDGNRFLP</sequence>
<accession>A0AAV1W9J2</accession>
<protein>
    <recommendedName>
        <fullName evidence="7">RING-type domain-containing protein</fullName>
    </recommendedName>
</protein>
<evidence type="ECO:0000256" key="6">
    <source>
        <dbReference type="SAM" id="Phobius"/>
    </source>
</evidence>
<keyword evidence="2 4" id="KW-0863">Zinc-finger</keyword>
<feature type="transmembrane region" description="Helical" evidence="6">
    <location>
        <begin position="28"/>
        <end position="49"/>
    </location>
</feature>
<dbReference type="SUPFAM" id="SSF57850">
    <property type="entry name" value="RING/U-box"/>
    <property type="match status" value="1"/>
</dbReference>
<reference evidence="8 9" key="1">
    <citation type="submission" date="2024-03" db="EMBL/GenBank/DDBJ databases">
        <authorList>
            <person name="Martinez-Hernandez J."/>
        </authorList>
    </citation>
    <scope>NUCLEOTIDE SEQUENCE [LARGE SCALE GENOMIC DNA]</scope>
</reference>
<dbReference type="SMART" id="SM00184">
    <property type="entry name" value="RING"/>
    <property type="match status" value="1"/>
</dbReference>
<feature type="domain" description="RING-type" evidence="7">
    <location>
        <begin position="103"/>
        <end position="145"/>
    </location>
</feature>
<dbReference type="PANTHER" id="PTHR45798:SF97">
    <property type="entry name" value="ALCOHOL-SENSITIVE RING FINGER PROTEIN 1"/>
    <property type="match status" value="1"/>
</dbReference>
<feature type="compositionally biased region" description="Polar residues" evidence="5">
    <location>
        <begin position="164"/>
        <end position="174"/>
    </location>
</feature>
<gene>
    <name evidence="8" type="ORF">LLUT_LOCUS6968</name>
</gene>
<feature type="compositionally biased region" description="Basic and acidic residues" evidence="5">
    <location>
        <begin position="175"/>
        <end position="189"/>
    </location>
</feature>
<dbReference type="EMBL" id="CAXHTB010000004">
    <property type="protein sequence ID" value="CAL0305908.1"/>
    <property type="molecule type" value="Genomic_DNA"/>
</dbReference>
<dbReference type="Pfam" id="PF13639">
    <property type="entry name" value="zf-RING_2"/>
    <property type="match status" value="1"/>
</dbReference>
<evidence type="ECO:0000313" key="8">
    <source>
        <dbReference type="EMBL" id="CAL0305908.1"/>
    </source>
</evidence>
<evidence type="ECO:0000256" key="5">
    <source>
        <dbReference type="SAM" id="MobiDB-lite"/>
    </source>
</evidence>